<keyword evidence="1" id="KW-0812">Transmembrane</keyword>
<dbReference type="EMBL" id="NJBA01000004">
    <property type="protein sequence ID" value="OWP50247.1"/>
    <property type="molecule type" value="Genomic_DNA"/>
</dbReference>
<evidence type="ECO:0000313" key="3">
    <source>
        <dbReference type="Proteomes" id="UP000198145"/>
    </source>
</evidence>
<sequence>MELSTTQLTAVAVIVIFALIALGMALWIGHRAGNAKGYSAGYAAGVDYWHPRFQRESRERDEAQRLLDCRTRELLALRANVRIEGDEHTATVRDLLRQLASAGGISEEDRATLQAVAEKLLLAANTWAGLRANDQAQAARIFSAYVAELAQRCPSPLQDHPDTELIEWLDREASFNADFECAELRFMVTTNPEGHAHIRDVIRRAMHQAEEIEQGHQATLEASA</sequence>
<keyword evidence="1" id="KW-0472">Membrane</keyword>
<evidence type="ECO:0000256" key="1">
    <source>
        <dbReference type="SAM" id="Phobius"/>
    </source>
</evidence>
<organism evidence="2 3">
    <name type="scientific">Pseudomonas nitroreducens</name>
    <dbReference type="NCBI Taxonomy" id="46680"/>
    <lineage>
        <taxon>Bacteria</taxon>
        <taxon>Pseudomonadati</taxon>
        <taxon>Pseudomonadota</taxon>
        <taxon>Gammaproteobacteria</taxon>
        <taxon>Pseudomonadales</taxon>
        <taxon>Pseudomonadaceae</taxon>
        <taxon>Pseudomonas</taxon>
    </lineage>
</organism>
<dbReference type="RefSeq" id="WP_088417673.1">
    <property type="nucleotide sequence ID" value="NZ_NJBA01000004.1"/>
</dbReference>
<comment type="caution">
    <text evidence="2">The sequence shown here is derived from an EMBL/GenBank/DDBJ whole genome shotgun (WGS) entry which is preliminary data.</text>
</comment>
<keyword evidence="1" id="KW-1133">Transmembrane helix</keyword>
<dbReference type="AlphaFoldDB" id="A0A2D0ADW0"/>
<protein>
    <submittedName>
        <fullName evidence="2">Uncharacterized protein</fullName>
    </submittedName>
</protein>
<gene>
    <name evidence="2" type="ORF">CEG18_11865</name>
</gene>
<reference evidence="2 3" key="1">
    <citation type="submission" date="2017-06" db="EMBL/GenBank/DDBJ databases">
        <title>Draft genome of Pseudomonas nitroreducens DF05.</title>
        <authorList>
            <person name="Iyer R."/>
        </authorList>
    </citation>
    <scope>NUCLEOTIDE SEQUENCE [LARGE SCALE GENOMIC DNA]</scope>
    <source>
        <strain evidence="2 3">DF05</strain>
    </source>
</reference>
<proteinExistence type="predicted"/>
<evidence type="ECO:0000313" key="2">
    <source>
        <dbReference type="EMBL" id="OWP50247.1"/>
    </source>
</evidence>
<feature type="transmembrane region" description="Helical" evidence="1">
    <location>
        <begin position="6"/>
        <end position="28"/>
    </location>
</feature>
<dbReference type="Proteomes" id="UP000198145">
    <property type="component" value="Unassembled WGS sequence"/>
</dbReference>
<accession>A0A2D0ADW0</accession>
<name>A0A2D0ADW0_PSENT</name>